<evidence type="ECO:0000313" key="1">
    <source>
        <dbReference type="EMBL" id="OQE19996.1"/>
    </source>
</evidence>
<dbReference type="Proteomes" id="UP000191285">
    <property type="component" value="Unassembled WGS sequence"/>
</dbReference>
<dbReference type="OrthoDB" id="4355999at2759"/>
<gene>
    <name evidence="1" type="ORF">PENSTE_c014G00520</name>
</gene>
<comment type="caution">
    <text evidence="1">The sequence shown here is derived from an EMBL/GenBank/DDBJ whole genome shotgun (WGS) entry which is preliminary data.</text>
</comment>
<organism evidence="1 2">
    <name type="scientific">Penicillium steckii</name>
    <dbReference type="NCBI Taxonomy" id="303698"/>
    <lineage>
        <taxon>Eukaryota</taxon>
        <taxon>Fungi</taxon>
        <taxon>Dikarya</taxon>
        <taxon>Ascomycota</taxon>
        <taxon>Pezizomycotina</taxon>
        <taxon>Eurotiomycetes</taxon>
        <taxon>Eurotiomycetidae</taxon>
        <taxon>Eurotiales</taxon>
        <taxon>Aspergillaceae</taxon>
        <taxon>Penicillium</taxon>
    </lineage>
</organism>
<dbReference type="EMBL" id="MLKD01000014">
    <property type="protein sequence ID" value="OQE19996.1"/>
    <property type="molecule type" value="Genomic_DNA"/>
</dbReference>
<reference evidence="2" key="1">
    <citation type="journal article" date="2017" name="Nat. Microbiol.">
        <title>Global analysis of biosynthetic gene clusters reveals vast potential of secondary metabolite production in Penicillium species.</title>
        <authorList>
            <person name="Nielsen J.C."/>
            <person name="Grijseels S."/>
            <person name="Prigent S."/>
            <person name="Ji B."/>
            <person name="Dainat J."/>
            <person name="Nielsen K.F."/>
            <person name="Frisvad J.C."/>
            <person name="Workman M."/>
            <person name="Nielsen J."/>
        </authorList>
    </citation>
    <scope>NUCLEOTIDE SEQUENCE [LARGE SCALE GENOMIC DNA]</scope>
    <source>
        <strain evidence="2">IBT 24891</strain>
    </source>
</reference>
<keyword evidence="2" id="KW-1185">Reference proteome</keyword>
<accession>A0A1V6T1D9</accession>
<name>A0A1V6T1D9_9EURO</name>
<sequence length="192" mass="21752">MMPNLINQVRFIIRNLAYAGNTGEINDTFTALTHICDILSTMLDLNTELSASEIDFIDDSIVIMKDQIELVKDQPEAAHDAMVTFTKLLALLVDLMREKRELQKLAFYSSLEPKSIHNIWRNFYKAVDECASGSEDPESIREIYDSLIVMIILDTQDEGLISEAEDPRQSPKILAIVSELTRGLLRLDSMSQ</sequence>
<evidence type="ECO:0000313" key="2">
    <source>
        <dbReference type="Proteomes" id="UP000191285"/>
    </source>
</evidence>
<proteinExistence type="predicted"/>
<dbReference type="AlphaFoldDB" id="A0A1V6T1D9"/>
<protein>
    <submittedName>
        <fullName evidence="1">Uncharacterized protein</fullName>
    </submittedName>
</protein>